<protein>
    <submittedName>
        <fullName evidence="1">SUKH-4 immunity protein of toxin-antitoxin system</fullName>
    </submittedName>
</protein>
<dbReference type="AlphaFoldDB" id="A0A495JUJ9"/>
<dbReference type="Proteomes" id="UP000277671">
    <property type="component" value="Unassembled WGS sequence"/>
</dbReference>
<dbReference type="EMBL" id="RBKT01000001">
    <property type="protein sequence ID" value="RKR92215.1"/>
    <property type="molecule type" value="Genomic_DNA"/>
</dbReference>
<evidence type="ECO:0000313" key="2">
    <source>
        <dbReference type="Proteomes" id="UP000277671"/>
    </source>
</evidence>
<comment type="caution">
    <text evidence="1">The sequence shown here is derived from an EMBL/GenBank/DDBJ whole genome shotgun (WGS) entry which is preliminary data.</text>
</comment>
<name>A0A495JUJ9_9ACTN</name>
<proteinExistence type="predicted"/>
<sequence length="181" mass="20119">MNSELRELIAELRTDLEAGQPATLAWAQINEGAPADKIPADLPPPVRALLETADGLLAGAFDLPAMAGLDDIQYYIEQMPGFTGVADEPAEWLVFGTLSDEPLLVRRDTGAVWYFPAETTDEWFARELFLDIAPDLDSFLAYYVFGAGYGEIGFDDDKWWGFLDEHDLTTHGEENEDRETA</sequence>
<dbReference type="OrthoDB" id="4184376at2"/>
<organism evidence="1 2">
    <name type="scientific">Micromonospora pisi</name>
    <dbReference type="NCBI Taxonomy" id="589240"/>
    <lineage>
        <taxon>Bacteria</taxon>
        <taxon>Bacillati</taxon>
        <taxon>Actinomycetota</taxon>
        <taxon>Actinomycetes</taxon>
        <taxon>Micromonosporales</taxon>
        <taxon>Micromonosporaceae</taxon>
        <taxon>Micromonospora</taxon>
    </lineage>
</organism>
<dbReference type="RefSeq" id="WP_121160248.1">
    <property type="nucleotide sequence ID" value="NZ_RBKT01000001.1"/>
</dbReference>
<gene>
    <name evidence="1" type="ORF">BDK92_6651</name>
</gene>
<keyword evidence="2" id="KW-1185">Reference proteome</keyword>
<accession>A0A495JUJ9</accession>
<evidence type="ECO:0000313" key="1">
    <source>
        <dbReference type="EMBL" id="RKR92215.1"/>
    </source>
</evidence>
<reference evidence="1 2" key="1">
    <citation type="submission" date="2018-10" db="EMBL/GenBank/DDBJ databases">
        <title>Sequencing the genomes of 1000 actinobacteria strains.</title>
        <authorList>
            <person name="Klenk H.-P."/>
        </authorList>
    </citation>
    <scope>NUCLEOTIDE SEQUENCE [LARGE SCALE GENOMIC DNA]</scope>
    <source>
        <strain evidence="1 2">DSM 45175</strain>
    </source>
</reference>